<dbReference type="RefSeq" id="WP_212506731.1">
    <property type="nucleotide sequence ID" value="NZ_CP060696.1"/>
</dbReference>
<dbReference type="AlphaFoldDB" id="A0A7G9WG55"/>
<dbReference type="EMBL" id="CP060696">
    <property type="protein sequence ID" value="QNO17667.1"/>
    <property type="molecule type" value="Genomic_DNA"/>
</dbReference>
<name>A0A7G9WG55_9FIRM</name>
<gene>
    <name evidence="2" type="ORF">H6X83_12170</name>
</gene>
<sequence>MRNKFLTYLDLFLAHLAGGKKGEPHRGAYLRTAVLNLLLAAVLVVLLILDQWCLLQTSLGPDIPLLLATLLLAAGMVLCAIRSLQIAGKMASD</sequence>
<accession>A0A7G9WG55</accession>
<reference evidence="2 3" key="1">
    <citation type="submission" date="2020-08" db="EMBL/GenBank/DDBJ databases">
        <authorList>
            <person name="Ren C."/>
            <person name="Gu Y."/>
            <person name="Xu Y."/>
        </authorList>
    </citation>
    <scope>NUCLEOTIDE SEQUENCE [LARGE SCALE GENOMIC DNA]</scope>
    <source>
        <strain evidence="2 3">LBM18003</strain>
    </source>
</reference>
<evidence type="ECO:0000313" key="3">
    <source>
        <dbReference type="Proteomes" id="UP000516046"/>
    </source>
</evidence>
<keyword evidence="1" id="KW-0812">Transmembrane</keyword>
<feature type="transmembrane region" description="Helical" evidence="1">
    <location>
        <begin position="28"/>
        <end position="48"/>
    </location>
</feature>
<dbReference type="Proteomes" id="UP000516046">
    <property type="component" value="Chromosome"/>
</dbReference>
<proteinExistence type="predicted"/>
<dbReference type="KEGG" id="caml:H6X83_12170"/>
<keyword evidence="3" id="KW-1185">Reference proteome</keyword>
<evidence type="ECO:0000256" key="1">
    <source>
        <dbReference type="SAM" id="Phobius"/>
    </source>
</evidence>
<keyword evidence="1" id="KW-0472">Membrane</keyword>
<feature type="transmembrane region" description="Helical" evidence="1">
    <location>
        <begin position="63"/>
        <end position="81"/>
    </location>
</feature>
<protein>
    <submittedName>
        <fullName evidence="2">Uncharacterized protein</fullName>
    </submittedName>
</protein>
<evidence type="ECO:0000313" key="2">
    <source>
        <dbReference type="EMBL" id="QNO17667.1"/>
    </source>
</evidence>
<organism evidence="2 3">
    <name type="scientific">Caproicibacterium amylolyticum</name>
    <dbReference type="NCBI Taxonomy" id="2766537"/>
    <lineage>
        <taxon>Bacteria</taxon>
        <taxon>Bacillati</taxon>
        <taxon>Bacillota</taxon>
        <taxon>Clostridia</taxon>
        <taxon>Eubacteriales</taxon>
        <taxon>Oscillospiraceae</taxon>
        <taxon>Caproicibacterium</taxon>
    </lineage>
</organism>
<keyword evidence="1" id="KW-1133">Transmembrane helix</keyword>